<dbReference type="Proteomes" id="UP000008068">
    <property type="component" value="Unassembled WGS sequence"/>
</dbReference>
<organism evidence="3">
    <name type="scientific">Caenorhabditis brenneri</name>
    <name type="common">Nematode worm</name>
    <dbReference type="NCBI Taxonomy" id="135651"/>
    <lineage>
        <taxon>Eukaryota</taxon>
        <taxon>Metazoa</taxon>
        <taxon>Ecdysozoa</taxon>
        <taxon>Nematoda</taxon>
        <taxon>Chromadorea</taxon>
        <taxon>Rhabditida</taxon>
        <taxon>Rhabditina</taxon>
        <taxon>Rhabditomorpha</taxon>
        <taxon>Rhabditoidea</taxon>
        <taxon>Rhabditidae</taxon>
        <taxon>Peloderinae</taxon>
        <taxon>Caenorhabditis</taxon>
    </lineage>
</organism>
<dbReference type="InParanoid" id="G0NJ68"/>
<reference evidence="3" key="1">
    <citation type="submission" date="2011-07" db="EMBL/GenBank/DDBJ databases">
        <authorList>
            <consortium name="Caenorhabditis brenneri Sequencing and Analysis Consortium"/>
            <person name="Wilson R.K."/>
        </authorList>
    </citation>
    <scope>NUCLEOTIDE SEQUENCE [LARGE SCALE GENOMIC DNA]</scope>
    <source>
        <strain evidence="3">PB2801</strain>
    </source>
</reference>
<dbReference type="HOGENOM" id="CLU_2499879_0_0_1"/>
<evidence type="ECO:0000313" key="3">
    <source>
        <dbReference type="Proteomes" id="UP000008068"/>
    </source>
</evidence>
<evidence type="ECO:0000313" key="2">
    <source>
        <dbReference type="EMBL" id="EGT32214.1"/>
    </source>
</evidence>
<gene>
    <name evidence="2" type="ORF">CAEBREN_01388</name>
</gene>
<name>G0NJ68_CAEBE</name>
<proteinExistence type="predicted"/>
<sequence>MSKIISLILLLLFVGNVLSYMKNKPVQHLSDPIGNETKEENLQTNWEHIVELLNRLKLSLQVLEMKLVKLNKQYTSMNGTVTTTNR</sequence>
<feature type="signal peptide" evidence="1">
    <location>
        <begin position="1"/>
        <end position="19"/>
    </location>
</feature>
<keyword evidence="1" id="KW-0732">Signal</keyword>
<keyword evidence="3" id="KW-1185">Reference proteome</keyword>
<dbReference type="AlphaFoldDB" id="G0NJ68"/>
<dbReference type="EMBL" id="GL379894">
    <property type="protein sequence ID" value="EGT32214.1"/>
    <property type="molecule type" value="Genomic_DNA"/>
</dbReference>
<protein>
    <submittedName>
        <fullName evidence="2">Uncharacterized protein</fullName>
    </submittedName>
</protein>
<feature type="chain" id="PRO_5003404977" evidence="1">
    <location>
        <begin position="20"/>
        <end position="86"/>
    </location>
</feature>
<evidence type="ECO:0000256" key="1">
    <source>
        <dbReference type="SAM" id="SignalP"/>
    </source>
</evidence>
<accession>G0NJ68</accession>